<evidence type="ECO:0000313" key="2">
    <source>
        <dbReference type="Proteomes" id="UP000018837"/>
    </source>
</evidence>
<evidence type="ECO:0000313" key="1">
    <source>
        <dbReference type="EMBL" id="ETK01436.1"/>
    </source>
</evidence>
<accession>W2C4Q3</accession>
<gene>
    <name evidence="1" type="ORF">N425_09415</name>
</gene>
<proteinExistence type="predicted"/>
<sequence length="108" mass="11748">MKTSLQGRIRIAWLLLATLMPFFAVKTIHHHEVVPSAICQTTDAGQSQSACGDDSCPICHFSLEPFTPGESLTLSVTLSYTHHEPGTLREPLFGQPVASYNLRAPPAC</sequence>
<evidence type="ECO:0008006" key="3">
    <source>
        <dbReference type="Google" id="ProtNLM"/>
    </source>
</evidence>
<dbReference type="PATRIC" id="fig|1411148.3.peg.1493"/>
<reference evidence="1 2" key="1">
    <citation type="submission" date="2013-11" db="EMBL/GenBank/DDBJ databases">
        <title>Single cell genomics of uncultured Tannerella BU063 (oral taxon 286).</title>
        <authorList>
            <person name="Beall C.J."/>
            <person name="Campbell A.G."/>
            <person name="Griffen A.L."/>
            <person name="Podar M."/>
            <person name="Leys E.J."/>
        </authorList>
    </citation>
    <scope>NUCLEOTIDE SEQUENCE [LARGE SCALE GENOMIC DNA]</scope>
    <source>
        <strain evidence="1">Cell 2</strain>
    </source>
</reference>
<comment type="caution">
    <text evidence="1">The sequence shown here is derived from an EMBL/GenBank/DDBJ whole genome shotgun (WGS) entry which is preliminary data.</text>
</comment>
<dbReference type="AlphaFoldDB" id="W2C4Q3"/>
<dbReference type="Proteomes" id="UP000018837">
    <property type="component" value="Unassembled WGS sequence"/>
</dbReference>
<protein>
    <recommendedName>
        <fullName evidence="3">DUF2946 domain-containing protein</fullName>
    </recommendedName>
</protein>
<dbReference type="EMBL" id="AYUF01000481">
    <property type="protein sequence ID" value="ETK01436.1"/>
    <property type="molecule type" value="Genomic_DNA"/>
</dbReference>
<organism evidence="1 2">
    <name type="scientific">Tannerella sp. oral taxon BU063 isolate Cell 2</name>
    <dbReference type="NCBI Taxonomy" id="1411148"/>
    <lineage>
        <taxon>Bacteria</taxon>
        <taxon>Pseudomonadati</taxon>
        <taxon>Bacteroidota</taxon>
        <taxon>Bacteroidia</taxon>
        <taxon>Bacteroidales</taxon>
        <taxon>Tannerellaceae</taxon>
        <taxon>Tannerella</taxon>
    </lineage>
</organism>
<name>W2C4Q3_9BACT</name>